<name>A0A3D9HN34_9PROT</name>
<dbReference type="EMBL" id="QRDW01000004">
    <property type="protein sequence ID" value="RED50910.1"/>
    <property type="molecule type" value="Genomic_DNA"/>
</dbReference>
<evidence type="ECO:0000313" key="10">
    <source>
        <dbReference type="Proteomes" id="UP000256845"/>
    </source>
</evidence>
<comment type="subcellular location">
    <subcellularLocation>
        <location evidence="1">Cell membrane</location>
        <topology evidence="1">Multi-pass membrane protein</topology>
    </subcellularLocation>
</comment>
<comment type="similarity">
    <text evidence="2">Belongs to the auxin efflux carrier (TC 2.A.69) family.</text>
</comment>
<reference evidence="9 10" key="1">
    <citation type="submission" date="2018-07" db="EMBL/GenBank/DDBJ databases">
        <title>Genomic Encyclopedia of Type Strains, Phase III (KMG-III): the genomes of soil and plant-associated and newly described type strains.</title>
        <authorList>
            <person name="Whitman W."/>
        </authorList>
    </citation>
    <scope>NUCLEOTIDE SEQUENCE [LARGE SCALE GENOMIC DNA]</scope>
    <source>
        <strain evidence="9 10">CECT 8488</strain>
    </source>
</reference>
<evidence type="ECO:0000256" key="6">
    <source>
        <dbReference type="ARBA" id="ARBA00022989"/>
    </source>
</evidence>
<dbReference type="InterPro" id="IPR038770">
    <property type="entry name" value="Na+/solute_symporter_sf"/>
</dbReference>
<evidence type="ECO:0000256" key="3">
    <source>
        <dbReference type="ARBA" id="ARBA00022448"/>
    </source>
</evidence>
<dbReference type="GO" id="GO:0055085">
    <property type="term" value="P:transmembrane transport"/>
    <property type="evidence" value="ECO:0007669"/>
    <property type="project" value="InterPro"/>
</dbReference>
<keyword evidence="7 8" id="KW-0472">Membrane</keyword>
<accession>A0A3D9HN34</accession>
<keyword evidence="10" id="KW-1185">Reference proteome</keyword>
<dbReference type="Gene3D" id="1.20.1530.20">
    <property type="match status" value="1"/>
</dbReference>
<dbReference type="PANTHER" id="PTHR36838:SF4">
    <property type="entry name" value="AUXIN EFFLUX CARRIER FAMILY PROTEIN"/>
    <property type="match status" value="1"/>
</dbReference>
<evidence type="ECO:0000256" key="7">
    <source>
        <dbReference type="ARBA" id="ARBA00023136"/>
    </source>
</evidence>
<feature type="transmembrane region" description="Helical" evidence="8">
    <location>
        <begin position="193"/>
        <end position="213"/>
    </location>
</feature>
<proteinExistence type="inferred from homology"/>
<sequence>MLQVVLAILPVFLILVIGLTLRKRAIVGEEVWSGLDKLVYWVMFPAMLFHKTSVAPIGGDIVLDYALVLLPGIFLSGAAIWLFGCFSGMEKPSISSIYQGAIRHNTYIGFAVVAVLLGEEGLLLAALATAVMVPFVNLLCVTTLITLHGPRDGRSLGVRLLRELSRNPLILSIAAGIAWNLVGIGEIPVISPVLGMLTVAALPLALLCVGAGLRLRAMKTAGMPIFLSSFCKFALLPGVVMVGLNLTNLTGVPAMVAITFASLPTAASAYSLARQLGGDSQLMAGLITMQTLLSVASLPLALTYLPILLS</sequence>
<feature type="transmembrane region" description="Helical" evidence="8">
    <location>
        <begin position="122"/>
        <end position="147"/>
    </location>
</feature>
<dbReference type="AlphaFoldDB" id="A0A3D9HN34"/>
<dbReference type="OrthoDB" id="9805563at2"/>
<keyword evidence="3" id="KW-0813">Transport</keyword>
<evidence type="ECO:0000256" key="2">
    <source>
        <dbReference type="ARBA" id="ARBA00010145"/>
    </source>
</evidence>
<evidence type="ECO:0000256" key="5">
    <source>
        <dbReference type="ARBA" id="ARBA00022692"/>
    </source>
</evidence>
<gene>
    <name evidence="9" type="ORF">DFP90_104182</name>
</gene>
<evidence type="ECO:0000256" key="1">
    <source>
        <dbReference type="ARBA" id="ARBA00004651"/>
    </source>
</evidence>
<feature type="transmembrane region" description="Helical" evidence="8">
    <location>
        <begin position="168"/>
        <end position="187"/>
    </location>
</feature>
<dbReference type="PANTHER" id="PTHR36838">
    <property type="entry name" value="AUXIN EFFLUX CARRIER FAMILY PROTEIN"/>
    <property type="match status" value="1"/>
</dbReference>
<feature type="transmembrane region" description="Helical" evidence="8">
    <location>
        <begin position="252"/>
        <end position="273"/>
    </location>
</feature>
<dbReference type="Proteomes" id="UP000256845">
    <property type="component" value="Unassembled WGS sequence"/>
</dbReference>
<dbReference type="Pfam" id="PF03547">
    <property type="entry name" value="Mem_trans"/>
    <property type="match status" value="1"/>
</dbReference>
<keyword evidence="5 8" id="KW-0812">Transmembrane</keyword>
<keyword evidence="6 8" id="KW-1133">Transmembrane helix</keyword>
<dbReference type="RefSeq" id="WP_115936698.1">
    <property type="nucleotide sequence ID" value="NZ_QRDW01000004.1"/>
</dbReference>
<evidence type="ECO:0000313" key="9">
    <source>
        <dbReference type="EMBL" id="RED50910.1"/>
    </source>
</evidence>
<protein>
    <recommendedName>
        <fullName evidence="11">AEC family transporter</fullName>
    </recommendedName>
</protein>
<dbReference type="GO" id="GO:0005886">
    <property type="term" value="C:plasma membrane"/>
    <property type="evidence" value="ECO:0007669"/>
    <property type="project" value="UniProtKB-SubCell"/>
</dbReference>
<organism evidence="9 10">
    <name type="scientific">Aestuariispira insulae</name>
    <dbReference type="NCBI Taxonomy" id="1461337"/>
    <lineage>
        <taxon>Bacteria</taxon>
        <taxon>Pseudomonadati</taxon>
        <taxon>Pseudomonadota</taxon>
        <taxon>Alphaproteobacteria</taxon>
        <taxon>Rhodospirillales</taxon>
        <taxon>Kiloniellaceae</taxon>
        <taxon>Aestuariispira</taxon>
    </lineage>
</organism>
<evidence type="ECO:0000256" key="4">
    <source>
        <dbReference type="ARBA" id="ARBA00022475"/>
    </source>
</evidence>
<feature type="transmembrane region" description="Helical" evidence="8">
    <location>
        <begin position="65"/>
        <end position="83"/>
    </location>
</feature>
<evidence type="ECO:0008006" key="11">
    <source>
        <dbReference type="Google" id="ProtNLM"/>
    </source>
</evidence>
<feature type="transmembrane region" description="Helical" evidence="8">
    <location>
        <begin position="225"/>
        <end position="246"/>
    </location>
</feature>
<evidence type="ECO:0000256" key="8">
    <source>
        <dbReference type="SAM" id="Phobius"/>
    </source>
</evidence>
<dbReference type="InterPro" id="IPR004776">
    <property type="entry name" value="Mem_transp_PIN-like"/>
</dbReference>
<keyword evidence="4" id="KW-1003">Cell membrane</keyword>
<feature type="transmembrane region" description="Helical" evidence="8">
    <location>
        <begin position="285"/>
        <end position="307"/>
    </location>
</feature>
<comment type="caution">
    <text evidence="9">The sequence shown here is derived from an EMBL/GenBank/DDBJ whole genome shotgun (WGS) entry which is preliminary data.</text>
</comment>